<dbReference type="EMBL" id="BK032693">
    <property type="protein sequence ID" value="DAF55544.1"/>
    <property type="molecule type" value="Genomic_DNA"/>
</dbReference>
<sequence>MILNTEFDMDKQIEQDKLLLKSLGGYSEVARMLETSPQRVFNWSRRGIPASVKLEHKELFLKEFSGRRKRKTPRGNVGQG</sequence>
<protein>
    <submittedName>
        <fullName evidence="1">DNA-binding transcriptional regulator</fullName>
    </submittedName>
</protein>
<name>A0A8S5SXB5_9CAUD</name>
<evidence type="ECO:0000313" key="1">
    <source>
        <dbReference type="EMBL" id="DAF55544.1"/>
    </source>
</evidence>
<dbReference type="GO" id="GO:0003677">
    <property type="term" value="F:DNA binding"/>
    <property type="evidence" value="ECO:0007669"/>
    <property type="project" value="UniProtKB-KW"/>
</dbReference>
<organism evidence="1">
    <name type="scientific">Myoviridae sp. ctLYp5</name>
    <dbReference type="NCBI Taxonomy" id="2827680"/>
    <lineage>
        <taxon>Viruses</taxon>
        <taxon>Duplodnaviria</taxon>
        <taxon>Heunggongvirae</taxon>
        <taxon>Uroviricota</taxon>
        <taxon>Caudoviricetes</taxon>
    </lineage>
</organism>
<keyword evidence="1" id="KW-0238">DNA-binding</keyword>
<proteinExistence type="predicted"/>
<reference evidence="1" key="1">
    <citation type="journal article" date="2021" name="Proc. Natl. Acad. Sci. U.S.A.">
        <title>A Catalog of Tens of Thousands of Viruses from Human Metagenomes Reveals Hidden Associations with Chronic Diseases.</title>
        <authorList>
            <person name="Tisza M.J."/>
            <person name="Buck C.B."/>
        </authorList>
    </citation>
    <scope>NUCLEOTIDE SEQUENCE</scope>
    <source>
        <strain evidence="1">CtLYp5</strain>
    </source>
</reference>
<accession>A0A8S5SXB5</accession>